<evidence type="ECO:0000259" key="1">
    <source>
        <dbReference type="Pfam" id="PF05913"/>
    </source>
</evidence>
<dbReference type="InterPro" id="IPR043797">
    <property type="entry name" value="MupG_N"/>
</dbReference>
<evidence type="ECO:0000313" key="3">
    <source>
        <dbReference type="EMBL" id="KRK81561.1"/>
    </source>
</evidence>
<dbReference type="AlphaFoldDB" id="A0A0R1KKX2"/>
<dbReference type="InterPro" id="IPR043894">
    <property type="entry name" value="MupG_C"/>
</dbReference>
<organism evidence="3 4">
    <name type="scientific">Companilactobacillus bobalius DSM 19674</name>
    <dbReference type="NCBI Taxonomy" id="1423788"/>
    <lineage>
        <taxon>Bacteria</taxon>
        <taxon>Bacillati</taxon>
        <taxon>Bacillota</taxon>
        <taxon>Bacilli</taxon>
        <taxon>Lactobacillales</taxon>
        <taxon>Lactobacillaceae</taxon>
        <taxon>Companilactobacillus</taxon>
        <taxon>Companilactobacillus bobalius</taxon>
    </lineage>
</organism>
<evidence type="ECO:0000313" key="4">
    <source>
        <dbReference type="Proteomes" id="UP000051515"/>
    </source>
</evidence>
<dbReference type="InterPro" id="IPR017853">
    <property type="entry name" value="GH"/>
</dbReference>
<dbReference type="SUPFAM" id="SSF51445">
    <property type="entry name" value="(Trans)glycosidases"/>
    <property type="match status" value="1"/>
</dbReference>
<feature type="domain" description="6-phospho-N-acetylmuramidase N-terminal" evidence="2">
    <location>
        <begin position="2"/>
        <end position="232"/>
    </location>
</feature>
<dbReference type="Pfam" id="PF19200">
    <property type="entry name" value="MupG_N"/>
    <property type="match status" value="1"/>
</dbReference>
<dbReference type="Gene3D" id="3.20.20.70">
    <property type="entry name" value="Aldolase class I"/>
    <property type="match status" value="1"/>
</dbReference>
<evidence type="ECO:0000259" key="2">
    <source>
        <dbReference type="Pfam" id="PF19200"/>
    </source>
</evidence>
<dbReference type="PATRIC" id="fig|1423788.3.peg.626"/>
<dbReference type="PANTHER" id="PTHR38435">
    <property type="match status" value="1"/>
</dbReference>
<dbReference type="EMBL" id="AZDY01000042">
    <property type="protein sequence ID" value="KRK81561.1"/>
    <property type="molecule type" value="Genomic_DNA"/>
</dbReference>
<proteinExistence type="predicted"/>
<dbReference type="RefSeq" id="WP_056954956.1">
    <property type="nucleotide sequence ID" value="NZ_AZDY01000042.1"/>
</dbReference>
<name>A0A0R1KKX2_9LACO</name>
<gene>
    <name evidence="3" type="ORF">FC78_GL000614</name>
</gene>
<dbReference type="InterPro" id="IPR013785">
    <property type="entry name" value="Aldolase_TIM"/>
</dbReference>
<sequence length="354" mass="40220">MLGFSAYLHSSLTKKDIDMFNRFVEAGFKGVFTSINLPEDDPKVLLKNLKTLGELCDENDLELTLDIASSSLKRLDLNLDRDLSVFKGLHVTMLRIDDGIDNAGIARLSNGMKIALNASTIEQSDIDELKMANANFANLEAWHNYYPRENTGLDKQWFYEKNKWLKDNGFTVMAFIPGDANLRAPVYKGLPTLEEHRSQNPLYAALDFNKMNVDRIYVGDPALKDLTFEQFRNYFVNNILQLRVQLDNNAPAYITNIFHQRADVARDVVRLREGRPLNKSEVVPDNNTLRKVGSITLDNSLSGRYQGELQLIKYQLPADASVNVIGRIIDSDIKLLNYCEANQAIQLVDIRNKE</sequence>
<dbReference type="OrthoDB" id="5809921at2"/>
<accession>A0A0R1KKX2</accession>
<dbReference type="Pfam" id="PF05913">
    <property type="entry name" value="MupG_C"/>
    <property type="match status" value="1"/>
</dbReference>
<reference evidence="3 4" key="1">
    <citation type="journal article" date="2015" name="Genome Announc.">
        <title>Expanding the biotechnology potential of lactobacilli through comparative genomics of 213 strains and associated genera.</title>
        <authorList>
            <person name="Sun Z."/>
            <person name="Harris H.M."/>
            <person name="McCann A."/>
            <person name="Guo C."/>
            <person name="Argimon S."/>
            <person name="Zhang W."/>
            <person name="Yang X."/>
            <person name="Jeffery I.B."/>
            <person name="Cooney J.C."/>
            <person name="Kagawa T.F."/>
            <person name="Liu W."/>
            <person name="Song Y."/>
            <person name="Salvetti E."/>
            <person name="Wrobel A."/>
            <person name="Rasinkangas P."/>
            <person name="Parkhill J."/>
            <person name="Rea M.C."/>
            <person name="O'Sullivan O."/>
            <person name="Ritari J."/>
            <person name="Douillard F.P."/>
            <person name="Paul Ross R."/>
            <person name="Yang R."/>
            <person name="Briner A.E."/>
            <person name="Felis G.E."/>
            <person name="de Vos W.M."/>
            <person name="Barrangou R."/>
            <person name="Klaenhammer T.R."/>
            <person name="Caufield P.W."/>
            <person name="Cui Y."/>
            <person name="Zhang H."/>
            <person name="O'Toole P.W."/>
        </authorList>
    </citation>
    <scope>NUCLEOTIDE SEQUENCE [LARGE SCALE GENOMIC DNA]</scope>
    <source>
        <strain evidence="3 4">DSM 19674</strain>
    </source>
</reference>
<dbReference type="STRING" id="1423788.FC78_GL000614"/>
<dbReference type="InterPro" id="IPR029000">
    <property type="entry name" value="Cyclophilin-like_dom_sf"/>
</dbReference>
<dbReference type="PANTHER" id="PTHR38435:SF2">
    <property type="entry name" value="DUF871 DOMAIN-CONTAINING PROTEIN"/>
    <property type="match status" value="1"/>
</dbReference>
<dbReference type="Proteomes" id="UP000051515">
    <property type="component" value="Unassembled WGS sequence"/>
</dbReference>
<evidence type="ECO:0008006" key="5">
    <source>
        <dbReference type="Google" id="ProtNLM"/>
    </source>
</evidence>
<keyword evidence="4" id="KW-1185">Reference proteome</keyword>
<feature type="domain" description="6-phospho-N-acetylmuramidase C-terminal" evidence="1">
    <location>
        <begin position="242"/>
        <end position="347"/>
    </location>
</feature>
<comment type="caution">
    <text evidence="3">The sequence shown here is derived from an EMBL/GenBank/DDBJ whole genome shotgun (WGS) entry which is preliminary data.</text>
</comment>
<dbReference type="SUPFAM" id="SSF50891">
    <property type="entry name" value="Cyclophilin-like"/>
    <property type="match status" value="1"/>
</dbReference>
<dbReference type="Gene3D" id="2.40.100.10">
    <property type="entry name" value="Cyclophilin-like"/>
    <property type="match status" value="1"/>
</dbReference>
<protein>
    <recommendedName>
        <fullName evidence="5">Outer surface protein</fullName>
    </recommendedName>
</protein>
<dbReference type="InterPro" id="IPR008589">
    <property type="entry name" value="MupG"/>
</dbReference>